<accession>A0A427AU39</accession>
<gene>
    <name evidence="2" type="ORF">B296_00015805</name>
</gene>
<evidence type="ECO:0000256" key="1">
    <source>
        <dbReference type="SAM" id="MobiDB-lite"/>
    </source>
</evidence>
<comment type="caution">
    <text evidence="2">The sequence shown here is derived from an EMBL/GenBank/DDBJ whole genome shotgun (WGS) entry which is preliminary data.</text>
</comment>
<dbReference type="EMBL" id="AMZH03001310">
    <property type="protein sequence ID" value="RRT79789.1"/>
    <property type="molecule type" value="Genomic_DNA"/>
</dbReference>
<feature type="region of interest" description="Disordered" evidence="1">
    <location>
        <begin position="77"/>
        <end position="96"/>
    </location>
</feature>
<name>A0A427AU39_ENSVE</name>
<dbReference type="Proteomes" id="UP000287651">
    <property type="component" value="Unassembled WGS sequence"/>
</dbReference>
<evidence type="ECO:0000313" key="3">
    <source>
        <dbReference type="Proteomes" id="UP000287651"/>
    </source>
</evidence>
<reference evidence="2 3" key="1">
    <citation type="journal article" date="2014" name="Agronomy (Basel)">
        <title>A Draft Genome Sequence for Ensete ventricosum, the Drought-Tolerant Tree Against Hunger.</title>
        <authorList>
            <person name="Harrison J."/>
            <person name="Moore K.A."/>
            <person name="Paszkiewicz K."/>
            <person name="Jones T."/>
            <person name="Grant M."/>
            <person name="Ambacheew D."/>
            <person name="Muzemil S."/>
            <person name="Studholme D.J."/>
        </authorList>
    </citation>
    <scope>NUCLEOTIDE SEQUENCE [LARGE SCALE GENOMIC DNA]</scope>
</reference>
<protein>
    <submittedName>
        <fullName evidence="2">Uncharacterized protein</fullName>
    </submittedName>
</protein>
<sequence>MSSSLSADGDGFFLRQEAFMQVQSPADSFSVLSLLPPLLLSSPSSGVAAPPQHPTPSFAIASSATPLFLLLHCSRPPPPSSSFSATLNSTPLPATP</sequence>
<dbReference type="AlphaFoldDB" id="A0A427AU39"/>
<proteinExistence type="predicted"/>
<feature type="compositionally biased region" description="Polar residues" evidence="1">
    <location>
        <begin position="85"/>
        <end position="96"/>
    </location>
</feature>
<evidence type="ECO:0000313" key="2">
    <source>
        <dbReference type="EMBL" id="RRT79789.1"/>
    </source>
</evidence>
<organism evidence="2 3">
    <name type="scientific">Ensete ventricosum</name>
    <name type="common">Abyssinian banana</name>
    <name type="synonym">Musa ensete</name>
    <dbReference type="NCBI Taxonomy" id="4639"/>
    <lineage>
        <taxon>Eukaryota</taxon>
        <taxon>Viridiplantae</taxon>
        <taxon>Streptophyta</taxon>
        <taxon>Embryophyta</taxon>
        <taxon>Tracheophyta</taxon>
        <taxon>Spermatophyta</taxon>
        <taxon>Magnoliopsida</taxon>
        <taxon>Liliopsida</taxon>
        <taxon>Zingiberales</taxon>
        <taxon>Musaceae</taxon>
        <taxon>Ensete</taxon>
    </lineage>
</organism>